<dbReference type="Proteomes" id="UP000003781">
    <property type="component" value="Unassembled WGS sequence"/>
</dbReference>
<dbReference type="AlphaFoldDB" id="A3IZ98"/>
<keyword evidence="1" id="KW-1133">Transmembrane helix</keyword>
<keyword evidence="1" id="KW-0812">Transmembrane</keyword>
<keyword evidence="3" id="KW-1185">Reference proteome</keyword>
<feature type="non-terminal residue" evidence="2">
    <location>
        <position position="148"/>
    </location>
</feature>
<protein>
    <submittedName>
        <fullName evidence="2">Uncharacterized protein</fullName>
    </submittedName>
</protein>
<comment type="caution">
    <text evidence="2">The sequence shown here is derived from an EMBL/GenBank/DDBJ whole genome shotgun (WGS) entry which is preliminary data.</text>
</comment>
<feature type="transmembrane region" description="Helical" evidence="1">
    <location>
        <begin position="104"/>
        <end position="122"/>
    </location>
</feature>
<name>A3IZ98_9CHRO</name>
<accession>A3IZ98</accession>
<dbReference type="RefSeq" id="WP_008278716.1">
    <property type="nucleotide sequence ID" value="NZ_AAXW01000098.1"/>
</dbReference>
<organism evidence="2 3">
    <name type="scientific">Crocosphaera chwakensis CCY0110</name>
    <dbReference type="NCBI Taxonomy" id="391612"/>
    <lineage>
        <taxon>Bacteria</taxon>
        <taxon>Bacillati</taxon>
        <taxon>Cyanobacteriota</taxon>
        <taxon>Cyanophyceae</taxon>
        <taxon>Oscillatoriophycideae</taxon>
        <taxon>Chroococcales</taxon>
        <taxon>Aphanothecaceae</taxon>
        <taxon>Crocosphaera</taxon>
        <taxon>Crocosphaera chwakensis</taxon>
    </lineage>
</organism>
<sequence length="148" mass="16987">MSNPLSNYPSRRTIFFDFLALVAFLFFGLDAIIFLTHAQLPILAIIARFSLGYPLTHTLLSIQFYLLLVILIFTILISWSLIVKQLVLGWQGTSLVKKVMPYGQLRLLFLSIFIGLIIFFYLNAVTPFMFLWVVYLTLSLFLAIPFAL</sequence>
<evidence type="ECO:0000313" key="3">
    <source>
        <dbReference type="Proteomes" id="UP000003781"/>
    </source>
</evidence>
<feature type="transmembrane region" description="Helical" evidence="1">
    <location>
        <begin position="128"/>
        <end position="147"/>
    </location>
</feature>
<reference evidence="2 3" key="1">
    <citation type="submission" date="2007-03" db="EMBL/GenBank/DDBJ databases">
        <authorList>
            <person name="Stal L."/>
            <person name="Ferriera S."/>
            <person name="Johnson J."/>
            <person name="Kravitz S."/>
            <person name="Beeson K."/>
            <person name="Sutton G."/>
            <person name="Rogers Y.-H."/>
            <person name="Friedman R."/>
            <person name="Frazier M."/>
            <person name="Venter J.C."/>
        </authorList>
    </citation>
    <scope>NUCLEOTIDE SEQUENCE [LARGE SCALE GENOMIC DNA]</scope>
    <source>
        <strain evidence="2 3">CCY0110</strain>
    </source>
</reference>
<proteinExistence type="predicted"/>
<evidence type="ECO:0000313" key="2">
    <source>
        <dbReference type="EMBL" id="EAZ88189.1"/>
    </source>
</evidence>
<keyword evidence="1" id="KW-0472">Membrane</keyword>
<dbReference type="EMBL" id="AAXW01000098">
    <property type="protein sequence ID" value="EAZ88189.1"/>
    <property type="molecule type" value="Genomic_DNA"/>
</dbReference>
<feature type="transmembrane region" description="Helical" evidence="1">
    <location>
        <begin position="62"/>
        <end position="83"/>
    </location>
</feature>
<gene>
    <name evidence="2" type="ORF">CY0110_14650</name>
</gene>
<evidence type="ECO:0000256" key="1">
    <source>
        <dbReference type="SAM" id="Phobius"/>
    </source>
</evidence>